<sequence>MRVRGGGRTATVAAILLLAAACAKGADPAAAPQRAPGTPATPDAGKTALAEAAKSLAALMAAPGPVVCSRNGDHWQATAYDDAFRTRAASFTPATIESQLAAIAAKLGAEKASVRSLCGAGGDPGVSPVSPDGRRVAVQVDFSAGGALTHVGWLDLGTGAFTDLTAASDKKGYVTETFHDKNPGFAPDGSFWFVRDSQEYFSADPTGRLTRRQISLACFGRRNDDTYYRVVRSLAVLCPGTVHPSGRFAASPRGVAQWLSSVQGFQLDLLADRVDRYADAPDHLPFRMQVAVRDGDDWRDCTPVTWINATDLLCAGASNDYYTVAVDPALARDDLDHADSTKVKVKAEIAPATETSIISVAVSGDRRSLIIAAGDAGTAKLYRAGLLNPGGPVEIGPIPAEVREGFTLHSGDRAGGAG</sequence>
<keyword evidence="1" id="KW-0732">Signal</keyword>
<proteinExistence type="predicted"/>
<organism evidence="2 3">
    <name type="scientific">Nonomuraea muscovyensis</name>
    <dbReference type="NCBI Taxonomy" id="1124761"/>
    <lineage>
        <taxon>Bacteria</taxon>
        <taxon>Bacillati</taxon>
        <taxon>Actinomycetota</taxon>
        <taxon>Actinomycetes</taxon>
        <taxon>Streptosporangiales</taxon>
        <taxon>Streptosporangiaceae</taxon>
        <taxon>Nonomuraea</taxon>
    </lineage>
</organism>
<evidence type="ECO:0000256" key="1">
    <source>
        <dbReference type="SAM" id="SignalP"/>
    </source>
</evidence>
<evidence type="ECO:0000313" key="2">
    <source>
        <dbReference type="EMBL" id="MBB6346730.1"/>
    </source>
</evidence>
<name>A0A7X0EZG9_9ACTN</name>
<protein>
    <recommendedName>
        <fullName evidence="4">Lipoprotein</fullName>
    </recommendedName>
</protein>
<evidence type="ECO:0000313" key="3">
    <source>
        <dbReference type="Proteomes" id="UP000583800"/>
    </source>
</evidence>
<dbReference type="EMBL" id="JACHJB010000001">
    <property type="protein sequence ID" value="MBB6346730.1"/>
    <property type="molecule type" value="Genomic_DNA"/>
</dbReference>
<dbReference type="Proteomes" id="UP000583800">
    <property type="component" value="Unassembled WGS sequence"/>
</dbReference>
<dbReference type="SUPFAM" id="SSF69304">
    <property type="entry name" value="Tricorn protease N-terminal domain"/>
    <property type="match status" value="1"/>
</dbReference>
<evidence type="ECO:0008006" key="4">
    <source>
        <dbReference type="Google" id="ProtNLM"/>
    </source>
</evidence>
<dbReference type="RefSeq" id="WP_185084457.1">
    <property type="nucleotide sequence ID" value="NZ_JACHJB010000001.1"/>
</dbReference>
<gene>
    <name evidence="2" type="ORF">FHU36_003239</name>
</gene>
<dbReference type="AlphaFoldDB" id="A0A7X0EZG9"/>
<dbReference type="PROSITE" id="PS51257">
    <property type="entry name" value="PROKAR_LIPOPROTEIN"/>
    <property type="match status" value="1"/>
</dbReference>
<feature type="chain" id="PRO_5031105109" description="Lipoprotein" evidence="1">
    <location>
        <begin position="26"/>
        <end position="418"/>
    </location>
</feature>
<keyword evidence="3" id="KW-1185">Reference proteome</keyword>
<feature type="signal peptide" evidence="1">
    <location>
        <begin position="1"/>
        <end position="25"/>
    </location>
</feature>
<accession>A0A7X0EZG9</accession>
<comment type="caution">
    <text evidence="2">The sequence shown here is derived from an EMBL/GenBank/DDBJ whole genome shotgun (WGS) entry which is preliminary data.</text>
</comment>
<reference evidence="2 3" key="1">
    <citation type="submission" date="2020-08" db="EMBL/GenBank/DDBJ databases">
        <title>Sequencing the genomes of 1000 actinobacteria strains.</title>
        <authorList>
            <person name="Klenk H.-P."/>
        </authorList>
    </citation>
    <scope>NUCLEOTIDE SEQUENCE [LARGE SCALE GENOMIC DNA]</scope>
    <source>
        <strain evidence="2 3">DSM 45913</strain>
    </source>
</reference>